<feature type="signal peptide" evidence="1">
    <location>
        <begin position="1"/>
        <end position="19"/>
    </location>
</feature>
<dbReference type="RefSeq" id="WP_183944866.1">
    <property type="nucleotide sequence ID" value="NZ_JACHEW010000042.1"/>
</dbReference>
<proteinExistence type="predicted"/>
<reference evidence="2 3" key="1">
    <citation type="submission" date="2020-08" db="EMBL/GenBank/DDBJ databases">
        <title>Genomic Encyclopedia of Type Strains, Phase IV (KMG-IV): sequencing the most valuable type-strain genomes for metagenomic binning, comparative biology and taxonomic classification.</title>
        <authorList>
            <person name="Goeker M."/>
        </authorList>
    </citation>
    <scope>NUCLEOTIDE SEQUENCE [LARGE SCALE GENOMIC DNA]</scope>
    <source>
        <strain evidence="2 3">DSM 12027</strain>
    </source>
</reference>
<accession>A0ABR6NXI7</accession>
<feature type="chain" id="PRO_5046068308" description="META domain-containing protein" evidence="1">
    <location>
        <begin position="20"/>
        <end position="78"/>
    </location>
</feature>
<organism evidence="2 3">
    <name type="scientific">Deinococcus radiopugnans ATCC 19172</name>
    <dbReference type="NCBI Taxonomy" id="585398"/>
    <lineage>
        <taxon>Bacteria</taxon>
        <taxon>Thermotogati</taxon>
        <taxon>Deinococcota</taxon>
        <taxon>Deinococci</taxon>
        <taxon>Deinococcales</taxon>
        <taxon>Deinococcaceae</taxon>
        <taxon>Deinococcus</taxon>
    </lineage>
</organism>
<name>A0ABR6NXI7_9DEIO</name>
<dbReference type="EMBL" id="JACHEW010000042">
    <property type="protein sequence ID" value="MBB6018764.1"/>
    <property type="molecule type" value="Genomic_DNA"/>
</dbReference>
<sequence>MNRNRLALCAALTLTTASAAQIADGIWTLTRLTDASGTIATGGLEAPTLKLLGTRGCQEPYPRKGLIFASIRTQAATK</sequence>
<evidence type="ECO:0000313" key="3">
    <source>
        <dbReference type="Proteomes" id="UP000629870"/>
    </source>
</evidence>
<protein>
    <recommendedName>
        <fullName evidence="4">META domain-containing protein</fullName>
    </recommendedName>
</protein>
<evidence type="ECO:0000313" key="2">
    <source>
        <dbReference type="EMBL" id="MBB6018764.1"/>
    </source>
</evidence>
<keyword evidence="1" id="KW-0732">Signal</keyword>
<gene>
    <name evidence="2" type="ORF">HNQ04_004045</name>
</gene>
<dbReference type="Proteomes" id="UP000629870">
    <property type="component" value="Unassembled WGS sequence"/>
</dbReference>
<evidence type="ECO:0000256" key="1">
    <source>
        <dbReference type="SAM" id="SignalP"/>
    </source>
</evidence>
<evidence type="ECO:0008006" key="4">
    <source>
        <dbReference type="Google" id="ProtNLM"/>
    </source>
</evidence>
<comment type="caution">
    <text evidence="2">The sequence shown here is derived from an EMBL/GenBank/DDBJ whole genome shotgun (WGS) entry which is preliminary data.</text>
</comment>
<keyword evidence="3" id="KW-1185">Reference proteome</keyword>